<comment type="caution">
    <text evidence="2">The sequence shown here is derived from an EMBL/GenBank/DDBJ whole genome shotgun (WGS) entry which is preliminary data.</text>
</comment>
<feature type="domain" description="PIN" evidence="1">
    <location>
        <begin position="2"/>
        <end position="119"/>
    </location>
</feature>
<reference evidence="2 3" key="1">
    <citation type="journal article" date="2016" name="Nat. Commun.">
        <title>Thousands of microbial genomes shed light on interconnected biogeochemical processes in an aquifer system.</title>
        <authorList>
            <person name="Anantharaman K."/>
            <person name="Brown C.T."/>
            <person name="Hug L.A."/>
            <person name="Sharon I."/>
            <person name="Castelle C.J."/>
            <person name="Probst A.J."/>
            <person name="Thomas B.C."/>
            <person name="Singh A."/>
            <person name="Wilkins M.J."/>
            <person name="Karaoz U."/>
            <person name="Brodie E.L."/>
            <person name="Williams K.H."/>
            <person name="Hubbard S.S."/>
            <person name="Banfield J.F."/>
        </authorList>
    </citation>
    <scope>NUCLEOTIDE SEQUENCE [LARGE SCALE GENOMIC DNA]</scope>
</reference>
<dbReference type="Pfam" id="PF13470">
    <property type="entry name" value="PIN_3"/>
    <property type="match status" value="1"/>
</dbReference>
<dbReference type="Proteomes" id="UP000176609">
    <property type="component" value="Unassembled WGS sequence"/>
</dbReference>
<dbReference type="EMBL" id="MFJR01000003">
    <property type="protein sequence ID" value="OGG27363.1"/>
    <property type="molecule type" value="Genomic_DNA"/>
</dbReference>
<evidence type="ECO:0000313" key="3">
    <source>
        <dbReference type="Proteomes" id="UP000176609"/>
    </source>
</evidence>
<dbReference type="PANTHER" id="PTHR34610">
    <property type="entry name" value="SSL7007 PROTEIN"/>
    <property type="match status" value="1"/>
</dbReference>
<evidence type="ECO:0000313" key="2">
    <source>
        <dbReference type="EMBL" id="OGG27363.1"/>
    </source>
</evidence>
<evidence type="ECO:0000259" key="1">
    <source>
        <dbReference type="SMART" id="SM00670"/>
    </source>
</evidence>
<accession>A0A1F6AS84</accession>
<name>A0A1F6AS84_9BACT</name>
<proteinExistence type="predicted"/>
<gene>
    <name evidence="2" type="ORF">A2960_00155</name>
</gene>
<dbReference type="AlphaFoldDB" id="A0A1F6AS84"/>
<protein>
    <submittedName>
        <fullName evidence="2">Putative toxin-antitoxin system toxin component, PIN family</fullName>
    </submittedName>
</protein>
<dbReference type="Gene3D" id="3.40.50.1010">
    <property type="entry name" value="5'-nuclease"/>
    <property type="match status" value="1"/>
</dbReference>
<dbReference type="InterPro" id="IPR002850">
    <property type="entry name" value="PIN_toxin-like"/>
</dbReference>
<dbReference type="PANTHER" id="PTHR34610:SF3">
    <property type="entry name" value="SSL7007 PROTEIN"/>
    <property type="match status" value="1"/>
</dbReference>
<dbReference type="InterPro" id="IPR029060">
    <property type="entry name" value="PIN-like_dom_sf"/>
</dbReference>
<organism evidence="2 3">
    <name type="scientific">Candidatus Gottesmanbacteria bacterium RIFCSPLOWO2_01_FULL_39_12b</name>
    <dbReference type="NCBI Taxonomy" id="1798388"/>
    <lineage>
        <taxon>Bacteria</taxon>
        <taxon>Candidatus Gottesmaniibacteriota</taxon>
    </lineage>
</organism>
<dbReference type="SUPFAM" id="SSF88723">
    <property type="entry name" value="PIN domain-like"/>
    <property type="match status" value="1"/>
</dbReference>
<sequence length="145" mass="16267">MYRVVVDTNLIISGATTSGTIPSEVIESWRRDEYILVTSPRIIEEVKEVLNRPKIKKQFSFTSKEIDKLIESLITKAFVTPGILEVEVIKDDPDDNKFIACAIEGSATHIISGDKKHVLSLGDYQGIKIVSARNFLEAYLKKDVL</sequence>
<dbReference type="NCBIfam" id="TIGR00305">
    <property type="entry name" value="putative toxin-antitoxin system toxin component, PIN family"/>
    <property type="match status" value="1"/>
</dbReference>
<dbReference type="SMART" id="SM00670">
    <property type="entry name" value="PINc"/>
    <property type="match status" value="1"/>
</dbReference>
<dbReference type="InterPro" id="IPR002716">
    <property type="entry name" value="PIN_dom"/>
</dbReference>